<accession>A0A246RPN1</accession>
<name>A0A246RPN1_9ACTN</name>
<sequence>MQSSGHEGPRQDDAEVAYLREVTALAESVITAEDPYEAALSIHGVSAHTSIEVDAAGSVHFIWGELTDRVELKPDEHEQARAERVRAAREWLSLDLANREAVARYLGYWVYDVCGYARRAGPRALPRC</sequence>
<evidence type="ECO:0000313" key="1">
    <source>
        <dbReference type="EMBL" id="OWV09557.1"/>
    </source>
</evidence>
<dbReference type="RefSeq" id="WP_088643368.1">
    <property type="nucleotide sequence ID" value="NZ_MZMV01000011.1"/>
</dbReference>
<evidence type="ECO:0000313" key="2">
    <source>
        <dbReference type="Proteomes" id="UP000197174"/>
    </source>
</evidence>
<dbReference type="AlphaFoldDB" id="A0A246RPN1"/>
<dbReference type="EMBL" id="MZMV01000011">
    <property type="protein sequence ID" value="OWV09557.1"/>
    <property type="molecule type" value="Genomic_DNA"/>
</dbReference>
<protein>
    <submittedName>
        <fullName evidence="1">Uncharacterized protein</fullName>
    </submittedName>
</protein>
<organism evidence="1 2">
    <name type="scientific">Micromonospora wenchangensis</name>
    <dbReference type="NCBI Taxonomy" id="1185415"/>
    <lineage>
        <taxon>Bacteria</taxon>
        <taxon>Bacillati</taxon>
        <taxon>Actinomycetota</taxon>
        <taxon>Actinomycetes</taxon>
        <taxon>Micromonosporales</taxon>
        <taxon>Micromonosporaceae</taxon>
        <taxon>Micromonospora</taxon>
    </lineage>
</organism>
<gene>
    <name evidence="1" type="ORF">B5D80_09190</name>
</gene>
<reference evidence="1 2" key="1">
    <citation type="submission" date="2017-03" db="EMBL/GenBank/DDBJ databases">
        <title>Whole genome sequence of Micromonospora wenchangensis, isolated from mangrove soil.</title>
        <authorList>
            <person name="Yang H."/>
        </authorList>
    </citation>
    <scope>NUCLEOTIDE SEQUENCE [LARGE SCALE GENOMIC DNA]</scope>
    <source>
        <strain evidence="1 2">CCTCC AA 2012002</strain>
    </source>
</reference>
<dbReference type="Proteomes" id="UP000197174">
    <property type="component" value="Unassembled WGS sequence"/>
</dbReference>
<comment type="caution">
    <text evidence="1">The sequence shown here is derived from an EMBL/GenBank/DDBJ whole genome shotgun (WGS) entry which is preliminary data.</text>
</comment>
<keyword evidence="2" id="KW-1185">Reference proteome</keyword>
<proteinExistence type="predicted"/>
<dbReference type="OrthoDB" id="3398756at2"/>